<gene>
    <name evidence="2" type="ORF">A2392_00430</name>
</gene>
<reference evidence="2 3" key="1">
    <citation type="journal article" date="2016" name="Nat. Commun.">
        <title>Thousands of microbial genomes shed light on interconnected biogeochemical processes in an aquifer system.</title>
        <authorList>
            <person name="Anantharaman K."/>
            <person name="Brown C.T."/>
            <person name="Hug L.A."/>
            <person name="Sharon I."/>
            <person name="Castelle C.J."/>
            <person name="Probst A.J."/>
            <person name="Thomas B.C."/>
            <person name="Singh A."/>
            <person name="Wilkins M.J."/>
            <person name="Karaoz U."/>
            <person name="Brodie E.L."/>
            <person name="Williams K.H."/>
            <person name="Hubbard S.S."/>
            <person name="Banfield J.F."/>
        </authorList>
    </citation>
    <scope>NUCLEOTIDE SEQUENCE [LARGE SCALE GENOMIC DNA]</scope>
</reference>
<comment type="caution">
    <text evidence="2">The sequence shown here is derived from an EMBL/GenBank/DDBJ whole genome shotgun (WGS) entry which is preliminary data.</text>
</comment>
<dbReference type="EMBL" id="MFMS01000004">
    <property type="protein sequence ID" value="OGG85868.1"/>
    <property type="molecule type" value="Genomic_DNA"/>
</dbReference>
<keyword evidence="1" id="KW-0812">Transmembrane</keyword>
<evidence type="ECO:0000256" key="1">
    <source>
        <dbReference type="SAM" id="Phobius"/>
    </source>
</evidence>
<keyword evidence="1" id="KW-1133">Transmembrane helix</keyword>
<dbReference type="Gene3D" id="3.30.70.60">
    <property type="match status" value="1"/>
</dbReference>
<feature type="transmembrane region" description="Helical" evidence="1">
    <location>
        <begin position="6"/>
        <end position="23"/>
    </location>
</feature>
<evidence type="ECO:0000313" key="2">
    <source>
        <dbReference type="EMBL" id="OGG85868.1"/>
    </source>
</evidence>
<dbReference type="InterPro" id="IPR014717">
    <property type="entry name" value="Transl_elong_EF1B/ribsomal_bS6"/>
</dbReference>
<keyword evidence="1" id="KW-0472">Membrane</keyword>
<proteinExistence type="predicted"/>
<organism evidence="2 3">
    <name type="scientific">Candidatus Kaiserbacteria bacterium RIFOXYB1_FULL_46_14</name>
    <dbReference type="NCBI Taxonomy" id="1798531"/>
    <lineage>
        <taxon>Bacteria</taxon>
        <taxon>Candidatus Kaiseribacteriota</taxon>
    </lineage>
</organism>
<dbReference type="Proteomes" id="UP000177395">
    <property type="component" value="Unassembled WGS sequence"/>
</dbReference>
<sequence>MRFQAGTQIVLIVISVVIVFTVVKPKFSEIAYQQNEMVTYRTALDNIGRYNQRLQALLNQAKAMSALERENLFRYLPEEIDAVVVGRDISNMADSNGLLLLEVEPATPVRVTTTLNEQGVVAEQTADAGMVAPPAETTEGTAQKSGMYAQKFKVSVVGTYDQMKSFLKDLERNAYPLRLLEFEFAIEETDNSLLEYNLVVETYSLKGN</sequence>
<dbReference type="STRING" id="1798531.A2392_00430"/>
<accession>A0A1F6FJ36</accession>
<dbReference type="AlphaFoldDB" id="A0A1F6FJ36"/>
<evidence type="ECO:0000313" key="3">
    <source>
        <dbReference type="Proteomes" id="UP000177395"/>
    </source>
</evidence>
<name>A0A1F6FJ36_9BACT</name>
<protein>
    <submittedName>
        <fullName evidence="2">Uncharacterized protein</fullName>
    </submittedName>
</protein>